<evidence type="ECO:0000313" key="11">
    <source>
        <dbReference type="EMBL" id="GJN63848.1"/>
    </source>
</evidence>
<dbReference type="EC" id="3.5.1.24" evidence="5"/>
<dbReference type="Pfam" id="PF02275">
    <property type="entry name" value="CBAH"/>
    <property type="match status" value="1"/>
</dbReference>
<evidence type="ECO:0000256" key="4">
    <source>
        <dbReference type="ARBA" id="ARBA00023098"/>
    </source>
</evidence>
<dbReference type="NCBIfam" id="NF038245">
    <property type="entry name" value="bile_salt_hydro"/>
    <property type="match status" value="1"/>
</dbReference>
<dbReference type="Gene3D" id="3.60.60.10">
    <property type="entry name" value="Penicillin V Acylase, Chain A"/>
    <property type="match status" value="1"/>
</dbReference>
<feature type="domain" description="Choloylglycine hydrolase/NAAA C-terminal" evidence="10">
    <location>
        <begin position="2"/>
        <end position="303"/>
    </location>
</feature>
<dbReference type="EMBL" id="BQKV01000020">
    <property type="protein sequence ID" value="GJN63848.1"/>
    <property type="molecule type" value="Genomic_DNA"/>
</dbReference>
<dbReference type="RefSeq" id="WP_238316100.1">
    <property type="nucleotide sequence ID" value="NZ_BQKV01000020.1"/>
</dbReference>
<dbReference type="AlphaFoldDB" id="A0AA37IX20"/>
<evidence type="ECO:0000256" key="5">
    <source>
        <dbReference type="ARBA" id="ARBA00044769"/>
    </source>
</evidence>
<dbReference type="GO" id="GO:0006629">
    <property type="term" value="P:lipid metabolic process"/>
    <property type="evidence" value="ECO:0007669"/>
    <property type="project" value="UniProtKB-KW"/>
</dbReference>
<dbReference type="SUPFAM" id="SSF56235">
    <property type="entry name" value="N-terminal nucleophile aminohydrolases (Ntn hydrolases)"/>
    <property type="match status" value="1"/>
</dbReference>
<keyword evidence="3 11" id="KW-0378">Hydrolase</keyword>
<dbReference type="CDD" id="cd00542">
    <property type="entry name" value="Ntn_PVA"/>
    <property type="match status" value="1"/>
</dbReference>
<dbReference type="PANTHER" id="PTHR35527">
    <property type="entry name" value="CHOLOYLGLYCINE HYDROLASE"/>
    <property type="match status" value="1"/>
</dbReference>
<dbReference type="InterPro" id="IPR052193">
    <property type="entry name" value="Peptidase_C59"/>
</dbReference>
<comment type="similarity">
    <text evidence="2">Belongs to the peptidase C59 family.</text>
</comment>
<keyword evidence="12" id="KW-1185">Reference proteome</keyword>
<evidence type="ECO:0000256" key="8">
    <source>
        <dbReference type="ARBA" id="ARBA00047285"/>
    </source>
</evidence>
<dbReference type="InterPro" id="IPR047711">
    <property type="entry name" value="CBAH"/>
</dbReference>
<dbReference type="GO" id="GO:0045302">
    <property type="term" value="F:choloylglycine hydrolase activity"/>
    <property type="evidence" value="ECO:0007669"/>
    <property type="project" value="UniProtKB-EC"/>
</dbReference>
<evidence type="ECO:0000259" key="10">
    <source>
        <dbReference type="Pfam" id="PF02275"/>
    </source>
</evidence>
<dbReference type="InterPro" id="IPR029132">
    <property type="entry name" value="CBAH/NAAA_C"/>
</dbReference>
<comment type="pathway">
    <text evidence="1">Lipid metabolism; bile acid biosynthesis.</text>
</comment>
<keyword evidence="4" id="KW-0443">Lipid metabolism</keyword>
<sequence length="324" mass="35481">MCTAFTFQKGSLYFGRNMDLECHFGEAVVITPRNYPLSTKQAGVLPSHYAMIGMANTTGNYPLYAEAANEKGLCMAGLNFPGNAWYRPEGRPGRRALAPYELIPYLLGSCATLAQARQMLETVDLIAVPFGPGLPLAPLHWILSDASGSLVVEQTEEGMQIYDNPFGVLTNNPPFPFHRENVRQYLPLSACPPRNNFCPPVELTPFGQGAGAWGLPGDFSSASRFIKTLFCKTHSVCGEDEASCVSQVLHVLDAVAMVRGAVVTPEGAPDQTNYSCCINATEGVYYYKTYDNSRVTRIALTPERGQGLELMVFPLRKDADFLEE</sequence>
<gene>
    <name evidence="11" type="ORF">JCM17207_04730</name>
</gene>
<evidence type="ECO:0000313" key="12">
    <source>
        <dbReference type="Proteomes" id="UP001055185"/>
    </source>
</evidence>
<proteinExistence type="inferred from homology"/>
<evidence type="ECO:0000256" key="6">
    <source>
        <dbReference type="ARBA" id="ARBA00044804"/>
    </source>
</evidence>
<evidence type="ECO:0000256" key="9">
    <source>
        <dbReference type="ARBA" id="ARBA00048897"/>
    </source>
</evidence>
<evidence type="ECO:0000256" key="1">
    <source>
        <dbReference type="ARBA" id="ARBA00004860"/>
    </source>
</evidence>
<evidence type="ECO:0000256" key="3">
    <source>
        <dbReference type="ARBA" id="ARBA00022801"/>
    </source>
</evidence>
<dbReference type="InterPro" id="IPR029055">
    <property type="entry name" value="Ntn_hydrolases_N"/>
</dbReference>
<reference evidence="11" key="1">
    <citation type="journal article" date="2022" name="Int. J. Syst. Evol. Microbiol.">
        <title>Genome-based, phenotypic and chemotaxonomic classification of Faecalibacterium strains: proposal of three novel species Faecalibacterium duncaniae sp. nov., Faecalibacterium hattorii sp. nov. and Faecalibacterium gallinarum sp. nov. .</title>
        <authorList>
            <person name="Sakamoto M."/>
            <person name="Sakurai N."/>
            <person name="Tanno H."/>
            <person name="Iino T."/>
            <person name="Ohkuma M."/>
            <person name="Endo A."/>
        </authorList>
    </citation>
    <scope>NUCLEOTIDE SEQUENCE</scope>
    <source>
        <strain evidence="11">JCM 17207</strain>
    </source>
</reference>
<organism evidence="11 12">
    <name type="scientific">Faecalibacterium gallinarum</name>
    <dbReference type="NCBI Taxonomy" id="2903556"/>
    <lineage>
        <taxon>Bacteria</taxon>
        <taxon>Bacillati</taxon>
        <taxon>Bacillota</taxon>
        <taxon>Clostridia</taxon>
        <taxon>Eubacteriales</taxon>
        <taxon>Oscillospiraceae</taxon>
        <taxon>Faecalibacterium</taxon>
    </lineage>
</organism>
<name>A0AA37IX20_9FIRM</name>
<protein>
    <recommendedName>
        <fullName evidence="5">choloylglycine hydrolase</fullName>
        <ecNumber evidence="5">3.5.1.24</ecNumber>
    </recommendedName>
    <alternativeName>
        <fullName evidence="6">Bile salt hydrolase</fullName>
    </alternativeName>
    <alternativeName>
        <fullName evidence="7">Choloylglycine hydrolase</fullName>
    </alternativeName>
</protein>
<dbReference type="Proteomes" id="UP001055185">
    <property type="component" value="Unassembled WGS sequence"/>
</dbReference>
<comment type="catalytic activity">
    <reaction evidence="9">
        <text>taurodeoxycholate + H2O = deoxycholate + taurine</text>
        <dbReference type="Rhea" id="RHEA:47556"/>
        <dbReference type="ChEBI" id="CHEBI:15377"/>
        <dbReference type="ChEBI" id="CHEBI:23614"/>
        <dbReference type="ChEBI" id="CHEBI:36261"/>
        <dbReference type="ChEBI" id="CHEBI:507393"/>
    </reaction>
    <physiologicalReaction direction="left-to-right" evidence="9">
        <dbReference type="Rhea" id="RHEA:47557"/>
    </physiologicalReaction>
</comment>
<dbReference type="PANTHER" id="PTHR35527:SF2">
    <property type="entry name" value="HYDROLASE"/>
    <property type="match status" value="1"/>
</dbReference>
<evidence type="ECO:0000256" key="7">
    <source>
        <dbReference type="ARBA" id="ARBA00044806"/>
    </source>
</evidence>
<comment type="caution">
    <text evidence="11">The sequence shown here is derived from an EMBL/GenBank/DDBJ whole genome shotgun (WGS) entry which is preliminary data.</text>
</comment>
<comment type="catalytic activity">
    <reaction evidence="8">
        <text>cholate + taurine = taurocholate + H2O</text>
        <dbReference type="Rhea" id="RHEA:47108"/>
        <dbReference type="ChEBI" id="CHEBI:15377"/>
        <dbReference type="ChEBI" id="CHEBI:29747"/>
        <dbReference type="ChEBI" id="CHEBI:36257"/>
        <dbReference type="ChEBI" id="CHEBI:507393"/>
    </reaction>
    <physiologicalReaction direction="right-to-left" evidence="8">
        <dbReference type="Rhea" id="RHEA:47110"/>
    </physiologicalReaction>
</comment>
<evidence type="ECO:0000256" key="2">
    <source>
        <dbReference type="ARBA" id="ARBA00006625"/>
    </source>
</evidence>
<accession>A0AA37IX20</accession>